<evidence type="ECO:0000313" key="3">
    <source>
        <dbReference type="Proteomes" id="UP000314985"/>
    </source>
</evidence>
<dbReference type="Proteomes" id="UP000314985">
    <property type="component" value="Unassembled WGS sequence"/>
</dbReference>
<dbReference type="InterPro" id="IPR043502">
    <property type="entry name" value="DNA/RNA_pol_sf"/>
</dbReference>
<proteinExistence type="predicted"/>
<dbReference type="Gene3D" id="3.30.70.270">
    <property type="match status" value="1"/>
</dbReference>
<evidence type="ECO:0000259" key="1">
    <source>
        <dbReference type="Pfam" id="PF17919"/>
    </source>
</evidence>
<dbReference type="SUPFAM" id="SSF56672">
    <property type="entry name" value="DNA/RNA polymerases"/>
    <property type="match status" value="1"/>
</dbReference>
<dbReference type="Gene3D" id="3.10.20.370">
    <property type="match status" value="1"/>
</dbReference>
<dbReference type="InterPro" id="IPR041577">
    <property type="entry name" value="RT_RNaseH_2"/>
</dbReference>
<feature type="domain" description="Reverse transcriptase/retrotransposon-derived protein RNase H-like" evidence="1">
    <location>
        <begin position="25"/>
        <end position="118"/>
    </location>
</feature>
<organism evidence="2 3">
    <name type="scientific">Sus scrofa</name>
    <name type="common">Pig</name>
    <dbReference type="NCBI Taxonomy" id="9823"/>
    <lineage>
        <taxon>Eukaryota</taxon>
        <taxon>Metazoa</taxon>
        <taxon>Chordata</taxon>
        <taxon>Craniata</taxon>
        <taxon>Vertebrata</taxon>
        <taxon>Euteleostomi</taxon>
        <taxon>Mammalia</taxon>
        <taxon>Eutheria</taxon>
        <taxon>Laurasiatheria</taxon>
        <taxon>Artiodactyla</taxon>
        <taxon>Suina</taxon>
        <taxon>Suidae</taxon>
        <taxon>Sus</taxon>
    </lineage>
</organism>
<sequence length="131" mass="14317">MDPRFCRTGKTPLFCHCGGNTQLIWTETEQQAFENLQKALTSAPALALPDITKPFHLCIDEKKGIAKGVLVQALGPWKRPVAYLSKRLDPVASRWPACLRVVAAAAVLVKEADKLNLGQDLLLPNGPPSYP</sequence>
<dbReference type="Ensembl" id="ENSSSCT00070047662.1">
    <property type="protein sequence ID" value="ENSSSCP00070040224.1"/>
    <property type="gene ID" value="ENSSSCG00070023889.1"/>
</dbReference>
<reference evidence="3" key="1">
    <citation type="submission" date="2017-08" db="EMBL/GenBank/DDBJ databases">
        <title>USMARCv1.0.</title>
        <authorList>
            <person name="Hannum G.I."/>
            <person name="Koren S."/>
            <person name="Schroeder S.G."/>
            <person name="Chin S.C."/>
            <person name="Nonneman D.J."/>
            <person name="Becker S.A."/>
            <person name="Rosen B.D."/>
            <person name="Bickhart D.M."/>
            <person name="Putnam N.H."/>
            <person name="Green R.E."/>
            <person name="Tuggle C.K."/>
            <person name="Liu H."/>
            <person name="Rohrer G.A."/>
            <person name="Warr A."/>
            <person name="Hall R."/>
            <person name="Kim K."/>
            <person name="Hume D.A."/>
            <person name="Talbot R."/>
            <person name="Chow W."/>
            <person name="Howe K."/>
            <person name="Schwartz A.S."/>
            <person name="Watson M."/>
            <person name="Archibald A.L."/>
            <person name="Phillippy A.M."/>
            <person name="Smith T.P.L."/>
        </authorList>
    </citation>
    <scope>NUCLEOTIDE SEQUENCE [LARGE SCALE GENOMIC DNA]</scope>
</reference>
<reference evidence="2" key="2">
    <citation type="submission" date="2025-08" db="UniProtKB">
        <authorList>
            <consortium name="Ensembl"/>
        </authorList>
    </citation>
    <scope>IDENTIFICATION</scope>
</reference>
<dbReference type="PANTHER" id="PTHR33064">
    <property type="entry name" value="POL PROTEIN"/>
    <property type="match status" value="1"/>
</dbReference>
<dbReference type="Pfam" id="PF17919">
    <property type="entry name" value="RT_RNaseH_2"/>
    <property type="match status" value="1"/>
</dbReference>
<dbReference type="InterPro" id="IPR043128">
    <property type="entry name" value="Rev_trsase/Diguanyl_cyclase"/>
</dbReference>
<name>A0A4X1VFQ2_PIG</name>
<dbReference type="AlphaFoldDB" id="A0A4X1VFQ2"/>
<protein>
    <recommendedName>
        <fullName evidence="1">Reverse transcriptase/retrotransposon-derived protein RNase H-like domain-containing protein</fullName>
    </recommendedName>
</protein>
<dbReference type="InterPro" id="IPR051320">
    <property type="entry name" value="Viral_Replic_Matur_Polypro"/>
</dbReference>
<dbReference type="PANTHER" id="PTHR33064:SF29">
    <property type="entry name" value="PEPTIDASE A2 DOMAIN-CONTAINING PROTEIN-RELATED"/>
    <property type="match status" value="1"/>
</dbReference>
<accession>A0A4X1VFQ2</accession>
<evidence type="ECO:0000313" key="2">
    <source>
        <dbReference type="Ensembl" id="ENSSSCP00070040224.1"/>
    </source>
</evidence>